<dbReference type="InterPro" id="IPR036390">
    <property type="entry name" value="WH_DNA-bd_sf"/>
</dbReference>
<dbReference type="PANTHER" id="PTHR34293">
    <property type="entry name" value="HTH-TYPE TRANSCRIPTIONAL REGULATOR TRMBL2"/>
    <property type="match status" value="1"/>
</dbReference>
<dbReference type="AlphaFoldDB" id="A0A1G2KQG5"/>
<protein>
    <recommendedName>
        <fullName evidence="1">Transcription regulator TrmB N-terminal domain-containing protein</fullName>
    </recommendedName>
</protein>
<dbReference type="Gene3D" id="1.10.10.10">
    <property type="entry name" value="Winged helix-like DNA-binding domain superfamily/Winged helix DNA-binding domain"/>
    <property type="match status" value="1"/>
</dbReference>
<organism evidence="2 3">
    <name type="scientific">Candidatus Sungbacteria bacterium RIFCSPHIGHO2_02_FULL_51_29</name>
    <dbReference type="NCBI Taxonomy" id="1802273"/>
    <lineage>
        <taxon>Bacteria</taxon>
        <taxon>Candidatus Sungiibacteriota</taxon>
    </lineage>
</organism>
<feature type="domain" description="Transcription regulator TrmB N-terminal" evidence="1">
    <location>
        <begin position="7"/>
        <end position="74"/>
    </location>
</feature>
<evidence type="ECO:0000313" key="2">
    <source>
        <dbReference type="EMBL" id="OHA01670.1"/>
    </source>
</evidence>
<reference evidence="2 3" key="1">
    <citation type="journal article" date="2016" name="Nat. Commun.">
        <title>Thousands of microbial genomes shed light on interconnected biogeochemical processes in an aquifer system.</title>
        <authorList>
            <person name="Anantharaman K."/>
            <person name="Brown C.T."/>
            <person name="Hug L.A."/>
            <person name="Sharon I."/>
            <person name="Castelle C.J."/>
            <person name="Probst A.J."/>
            <person name="Thomas B.C."/>
            <person name="Singh A."/>
            <person name="Wilkins M.J."/>
            <person name="Karaoz U."/>
            <person name="Brodie E.L."/>
            <person name="Williams K.H."/>
            <person name="Hubbard S.S."/>
            <person name="Banfield J.F."/>
        </authorList>
    </citation>
    <scope>NUCLEOTIDE SEQUENCE [LARGE SCALE GENOMIC DNA]</scope>
</reference>
<gene>
    <name evidence="2" type="ORF">A3C16_04445</name>
</gene>
<evidence type="ECO:0000259" key="1">
    <source>
        <dbReference type="Pfam" id="PF01978"/>
    </source>
</evidence>
<dbReference type="InterPro" id="IPR002831">
    <property type="entry name" value="Tscrpt_reg_TrmB_N"/>
</dbReference>
<sequence>MKIEQILQGLGLNEKQARIYLALLQLGRASAYAIADHAGIKRPTTYVVLGELIEKGLAARVPRMRKQLFIAQSPEEYFGTIEDRLEIAKRALPELQALANKNEHKPKVMYFEGVRGIKDVSLYRLKKGEKNIVGFYGGQVNLEQDLIDFFDDMSEKFWKGDFKTRGIAPYHKTLEEYRERDPMHGRTMKVIPATDYSSRTWIHVGESYVTFSAPQDKQAVIIENKDIAKAMRQIFELVWKALPEAGGKKT</sequence>
<dbReference type="SUPFAM" id="SSF46785">
    <property type="entry name" value="Winged helix' DNA-binding domain"/>
    <property type="match status" value="1"/>
</dbReference>
<dbReference type="Proteomes" id="UP000177811">
    <property type="component" value="Unassembled WGS sequence"/>
</dbReference>
<name>A0A1G2KQG5_9BACT</name>
<evidence type="ECO:0000313" key="3">
    <source>
        <dbReference type="Proteomes" id="UP000177811"/>
    </source>
</evidence>
<dbReference type="Pfam" id="PF01978">
    <property type="entry name" value="TrmB"/>
    <property type="match status" value="1"/>
</dbReference>
<dbReference type="PANTHER" id="PTHR34293:SF1">
    <property type="entry name" value="HTH-TYPE TRANSCRIPTIONAL REGULATOR TRMBL2"/>
    <property type="match status" value="1"/>
</dbReference>
<dbReference type="InterPro" id="IPR036388">
    <property type="entry name" value="WH-like_DNA-bd_sf"/>
</dbReference>
<dbReference type="EMBL" id="MHQL01000057">
    <property type="protein sequence ID" value="OHA01670.1"/>
    <property type="molecule type" value="Genomic_DNA"/>
</dbReference>
<dbReference type="InterPro" id="IPR011991">
    <property type="entry name" value="ArsR-like_HTH"/>
</dbReference>
<accession>A0A1G2KQG5</accession>
<comment type="caution">
    <text evidence="2">The sequence shown here is derived from an EMBL/GenBank/DDBJ whole genome shotgun (WGS) entry which is preliminary data.</text>
</comment>
<dbReference type="CDD" id="cd00090">
    <property type="entry name" value="HTH_ARSR"/>
    <property type="match status" value="1"/>
</dbReference>
<dbReference type="InterPro" id="IPR051797">
    <property type="entry name" value="TrmB-like"/>
</dbReference>
<proteinExistence type="predicted"/>